<sequence length="228" mass="25973">MLRRLSVIVITIATLNPQMSWAMNAEEYRLLGIKYQQQERYSEAIDVMQKAVKLQPKNINGRVLLGWTQHLAGQEDAATKTLVETFCLDPFYVRNLNALGIVHLVSGRLFEAAATHIWAVVLKPDNEIAYYNLSLTMERLKKYPWAIGNAKRASQLEPNNPHPLVALAIAYWGQGDRTQAKKAFRQAIALDGRYRNTEFLNHLKKAGFSPTQIQTTKQILQNLKNRTL</sequence>
<gene>
    <name evidence="4" type="ORF">ACE1CA_22005</name>
</gene>
<dbReference type="RefSeq" id="WP_413279562.1">
    <property type="nucleotide sequence ID" value="NZ_JBHFNT010000201.1"/>
</dbReference>
<proteinExistence type="predicted"/>
<dbReference type="Pfam" id="PF07719">
    <property type="entry name" value="TPR_2"/>
    <property type="match status" value="1"/>
</dbReference>
<evidence type="ECO:0000256" key="2">
    <source>
        <dbReference type="ARBA" id="ARBA00022803"/>
    </source>
</evidence>
<evidence type="ECO:0000313" key="5">
    <source>
        <dbReference type="Proteomes" id="UP001576780"/>
    </source>
</evidence>
<evidence type="ECO:0000256" key="1">
    <source>
        <dbReference type="ARBA" id="ARBA00022737"/>
    </source>
</evidence>
<evidence type="ECO:0000313" key="4">
    <source>
        <dbReference type="EMBL" id="MFB2837209.1"/>
    </source>
</evidence>
<dbReference type="PANTHER" id="PTHR44186">
    <property type="match status" value="1"/>
</dbReference>
<dbReference type="SMART" id="SM00028">
    <property type="entry name" value="TPR"/>
    <property type="match status" value="4"/>
</dbReference>
<dbReference type="PROSITE" id="PS50293">
    <property type="entry name" value="TPR_REGION"/>
    <property type="match status" value="1"/>
</dbReference>
<dbReference type="Proteomes" id="UP001576780">
    <property type="component" value="Unassembled WGS sequence"/>
</dbReference>
<dbReference type="InterPro" id="IPR013105">
    <property type="entry name" value="TPR_2"/>
</dbReference>
<dbReference type="PROSITE" id="PS50005">
    <property type="entry name" value="TPR"/>
    <property type="match status" value="1"/>
</dbReference>
<accession>A0ABV4WQ43</accession>
<protein>
    <submittedName>
        <fullName evidence="4">Tetratricopeptide repeat protein</fullName>
    </submittedName>
</protein>
<dbReference type="InterPro" id="IPR019734">
    <property type="entry name" value="TPR_rpt"/>
</dbReference>
<dbReference type="Gene3D" id="1.25.40.10">
    <property type="entry name" value="Tetratricopeptide repeat domain"/>
    <property type="match status" value="1"/>
</dbReference>
<dbReference type="InterPro" id="IPR011990">
    <property type="entry name" value="TPR-like_helical_dom_sf"/>
</dbReference>
<keyword evidence="5" id="KW-1185">Reference proteome</keyword>
<keyword evidence="1" id="KW-0677">Repeat</keyword>
<comment type="caution">
    <text evidence="4">The sequence shown here is derived from an EMBL/GenBank/DDBJ whole genome shotgun (WGS) entry which is preliminary data.</text>
</comment>
<evidence type="ECO:0000256" key="3">
    <source>
        <dbReference type="PROSITE-ProRule" id="PRU00339"/>
    </source>
</evidence>
<dbReference type="SUPFAM" id="SSF48452">
    <property type="entry name" value="TPR-like"/>
    <property type="match status" value="1"/>
</dbReference>
<feature type="repeat" description="TPR" evidence="3">
    <location>
        <begin position="25"/>
        <end position="58"/>
    </location>
</feature>
<keyword evidence="2 3" id="KW-0802">TPR repeat</keyword>
<organism evidence="4 5">
    <name type="scientific">Floridaenema evergladense BLCC-F167</name>
    <dbReference type="NCBI Taxonomy" id="3153639"/>
    <lineage>
        <taxon>Bacteria</taxon>
        <taxon>Bacillati</taxon>
        <taxon>Cyanobacteriota</taxon>
        <taxon>Cyanophyceae</taxon>
        <taxon>Oscillatoriophycideae</taxon>
        <taxon>Aerosakkonematales</taxon>
        <taxon>Aerosakkonemataceae</taxon>
        <taxon>Floridanema</taxon>
        <taxon>Floridanema evergladense</taxon>
    </lineage>
</organism>
<dbReference type="EMBL" id="JBHFNT010000201">
    <property type="protein sequence ID" value="MFB2837209.1"/>
    <property type="molecule type" value="Genomic_DNA"/>
</dbReference>
<reference evidence="4 5" key="1">
    <citation type="submission" date="2024-09" db="EMBL/GenBank/DDBJ databases">
        <title>Floridaenema gen nov. (Aerosakkonemataceae, Aerosakkonematales ord. nov., Cyanobacteria) from benthic tropical and subtropical fresh waters, with the description of four new species.</title>
        <authorList>
            <person name="Moretto J.A."/>
            <person name="Berthold D.E."/>
            <person name="Lefler F.W."/>
            <person name="Huang I.-S."/>
            <person name="Laughinghouse H. IV."/>
        </authorList>
    </citation>
    <scope>NUCLEOTIDE SEQUENCE [LARGE SCALE GENOMIC DNA]</scope>
    <source>
        <strain evidence="4 5">BLCC-F167</strain>
    </source>
</reference>
<dbReference type="Pfam" id="PF13181">
    <property type="entry name" value="TPR_8"/>
    <property type="match status" value="1"/>
</dbReference>
<name>A0ABV4WQ43_9CYAN</name>
<dbReference type="PANTHER" id="PTHR44186:SF1">
    <property type="entry name" value="BARDET-BIEDL SYNDROME 4 PROTEIN"/>
    <property type="match status" value="1"/>
</dbReference>